<name>M0C5Q3_9EURY</name>
<proteinExistence type="predicted"/>
<evidence type="ECO:0000313" key="3">
    <source>
        <dbReference type="Proteomes" id="UP000011657"/>
    </source>
</evidence>
<dbReference type="AlphaFoldDB" id="M0C5Q3"/>
<sequence>MIIIVAIFQTDVTSNIPHTSGESNSLVAALSILIGILVVGYGLLVASASPLGGAWIAAIGIALLLSGLFAIDAVGDRLGLAPNRRRRLSLGCAGLAALLAVAFVVINGATFETEELESAASALRR</sequence>
<dbReference type="EMBL" id="AOIS01000037">
    <property type="protein sequence ID" value="ELZ17983.1"/>
    <property type="molecule type" value="Genomic_DNA"/>
</dbReference>
<accession>M0C5Q3</accession>
<evidence type="ECO:0000313" key="2">
    <source>
        <dbReference type="EMBL" id="ELZ17983.1"/>
    </source>
</evidence>
<keyword evidence="1" id="KW-0812">Transmembrane</keyword>
<gene>
    <name evidence="2" type="ORF">C477_12282</name>
</gene>
<dbReference type="Proteomes" id="UP000011657">
    <property type="component" value="Unassembled WGS sequence"/>
</dbReference>
<organism evidence="2 3">
    <name type="scientific">Haloterrigena salina JCM 13891</name>
    <dbReference type="NCBI Taxonomy" id="1227488"/>
    <lineage>
        <taxon>Archaea</taxon>
        <taxon>Methanobacteriati</taxon>
        <taxon>Methanobacteriota</taxon>
        <taxon>Stenosarchaea group</taxon>
        <taxon>Halobacteria</taxon>
        <taxon>Halobacteriales</taxon>
        <taxon>Natrialbaceae</taxon>
        <taxon>Haloterrigena</taxon>
    </lineage>
</organism>
<feature type="transmembrane region" description="Helical" evidence="1">
    <location>
        <begin position="26"/>
        <end position="48"/>
    </location>
</feature>
<reference evidence="2 3" key="1">
    <citation type="journal article" date="2014" name="PLoS Genet.">
        <title>Phylogenetically driven sequencing of extremely halophilic archaea reveals strategies for static and dynamic osmo-response.</title>
        <authorList>
            <person name="Becker E.A."/>
            <person name="Seitzer P.M."/>
            <person name="Tritt A."/>
            <person name="Larsen D."/>
            <person name="Krusor M."/>
            <person name="Yao A.I."/>
            <person name="Wu D."/>
            <person name="Madern D."/>
            <person name="Eisen J.A."/>
            <person name="Darling A.E."/>
            <person name="Facciotti M.T."/>
        </authorList>
    </citation>
    <scope>NUCLEOTIDE SEQUENCE [LARGE SCALE GENOMIC DNA]</scope>
    <source>
        <strain evidence="2 3">JCM 13891</strain>
    </source>
</reference>
<keyword evidence="1" id="KW-0472">Membrane</keyword>
<feature type="transmembrane region" description="Helical" evidence="1">
    <location>
        <begin position="54"/>
        <end position="75"/>
    </location>
</feature>
<feature type="transmembrane region" description="Helical" evidence="1">
    <location>
        <begin position="87"/>
        <end position="106"/>
    </location>
</feature>
<keyword evidence="3" id="KW-1185">Reference proteome</keyword>
<evidence type="ECO:0000256" key="1">
    <source>
        <dbReference type="SAM" id="Phobius"/>
    </source>
</evidence>
<dbReference type="eggNOG" id="ENOG502N610">
    <property type="taxonomic scope" value="Archaea"/>
</dbReference>
<comment type="caution">
    <text evidence="2">The sequence shown here is derived from an EMBL/GenBank/DDBJ whole genome shotgun (WGS) entry which is preliminary data.</text>
</comment>
<dbReference type="PATRIC" id="fig|1227488.3.peg.2448"/>
<keyword evidence="1" id="KW-1133">Transmembrane helix</keyword>
<protein>
    <submittedName>
        <fullName evidence="2">Uncharacterized protein</fullName>
    </submittedName>
</protein>